<dbReference type="RefSeq" id="WP_172356956.1">
    <property type="nucleotide sequence ID" value="NZ_BLLH01000007.1"/>
</dbReference>
<keyword evidence="2 4" id="KW-0808">Transferase</keyword>
<dbReference type="GO" id="GO:0016757">
    <property type="term" value="F:glycosyltransferase activity"/>
    <property type="evidence" value="ECO:0007669"/>
    <property type="project" value="UniProtKB-KW"/>
</dbReference>
<feature type="domain" description="Glycosyl transferase family 1" evidence="3">
    <location>
        <begin position="306"/>
        <end position="459"/>
    </location>
</feature>
<evidence type="ECO:0000313" key="4">
    <source>
        <dbReference type="EMBL" id="GFH40947.1"/>
    </source>
</evidence>
<name>A0A6A0BAX4_9LACT</name>
<protein>
    <submittedName>
        <fullName evidence="4">Glycosyltransferase Gtf1</fullName>
    </submittedName>
</protein>
<keyword evidence="5" id="KW-1185">Reference proteome</keyword>
<keyword evidence="1" id="KW-0328">Glycosyltransferase</keyword>
<evidence type="ECO:0000313" key="5">
    <source>
        <dbReference type="Proteomes" id="UP000475928"/>
    </source>
</evidence>
<dbReference type="Proteomes" id="UP000475928">
    <property type="component" value="Unassembled WGS sequence"/>
</dbReference>
<evidence type="ECO:0000259" key="3">
    <source>
        <dbReference type="Pfam" id="PF00534"/>
    </source>
</evidence>
<proteinExistence type="predicted"/>
<dbReference type="SUPFAM" id="SSF53756">
    <property type="entry name" value="UDP-Glycosyltransferase/glycogen phosphorylase"/>
    <property type="match status" value="1"/>
</dbReference>
<comment type="caution">
    <text evidence="4">The sequence shown here is derived from an EMBL/GenBank/DDBJ whole genome shotgun (WGS) entry which is preliminary data.</text>
</comment>
<evidence type="ECO:0000256" key="1">
    <source>
        <dbReference type="ARBA" id="ARBA00022676"/>
    </source>
</evidence>
<reference evidence="4 5" key="1">
    <citation type="submission" date="2020-02" db="EMBL/GenBank/DDBJ databases">
        <title>Draft genome sequence of Lactococcus sp. Hs20B0-1.</title>
        <authorList>
            <person name="Noda S."/>
            <person name="Yuki M."/>
            <person name="Ohkuma M."/>
        </authorList>
    </citation>
    <scope>NUCLEOTIDE SEQUENCE [LARGE SCALE GENOMIC DNA]</scope>
    <source>
        <strain evidence="4 5">Hs20B0-1</strain>
    </source>
</reference>
<evidence type="ECO:0000256" key="2">
    <source>
        <dbReference type="ARBA" id="ARBA00022679"/>
    </source>
</evidence>
<dbReference type="AlphaFoldDB" id="A0A6A0BAX4"/>
<dbReference type="Pfam" id="PF00534">
    <property type="entry name" value="Glycos_transf_1"/>
    <property type="match status" value="1"/>
</dbReference>
<sequence>MTIYHMNKGIGRASSGIEYAQKYRFELVKEFPERQFFVFCDYLSTNITVYTDKMGFDPDYVLNAYKYMAGQKNHPSSYSADDFAATIPSEFEKTDDTSQFVSYKSDKTHYKLWLLPENGMVDRIDTIFNGKLMTVDHYSDRLTSTDFYTGAAVTARHFYDENGKLSMRQFYQDKAIALTLIDDLVLQGRNAFYQEFFKRLEFTADDLIIVDRNKEIGDALYPNSGEAKVCVVIHAEHYNAARTTDDWVGWNNFYEYPFVNPQWIDHFIVSTYKQEEILREQMAKMGHPDVDVLTIPVGAITHISDGENVEKNKYKFMTASRLAFEKHIDISIKAVVAAKKVVPELEFHIYGDGKFRKDLADLIKKYDASSYIILEGHKNLAEIYPQFGGYLTASGSEGFGLTILEAIAEMLPIVGLNVNYGNTEFVKSGVNGILIEKTDPKTQVKDMTAAIIKQVQTLDFAKNIAYSQEKAAQYTDVEVKKKWRALYDTVLFRGINTDNGGEA</sequence>
<gene>
    <name evidence="4" type="primary">gtf1</name>
    <name evidence="4" type="ORF">Hs20B_13450</name>
</gene>
<dbReference type="PANTHER" id="PTHR12526:SF629">
    <property type="entry name" value="TEICHURONIC ACID BIOSYNTHESIS GLYCOSYLTRANSFERASE TUAH-RELATED"/>
    <property type="match status" value="1"/>
</dbReference>
<organism evidence="4 5">
    <name type="scientific">Pseudolactococcus insecticola</name>
    <dbReference type="NCBI Taxonomy" id="2709158"/>
    <lineage>
        <taxon>Bacteria</taxon>
        <taxon>Bacillati</taxon>
        <taxon>Bacillota</taxon>
        <taxon>Bacilli</taxon>
        <taxon>Lactobacillales</taxon>
        <taxon>Streptococcaceae</taxon>
        <taxon>Pseudolactococcus</taxon>
    </lineage>
</organism>
<dbReference type="EMBL" id="BLLH01000007">
    <property type="protein sequence ID" value="GFH40947.1"/>
    <property type="molecule type" value="Genomic_DNA"/>
</dbReference>
<accession>A0A6A0BAX4</accession>
<dbReference type="Gene3D" id="3.40.50.2000">
    <property type="entry name" value="Glycogen Phosphorylase B"/>
    <property type="match status" value="2"/>
</dbReference>
<dbReference type="InterPro" id="IPR001296">
    <property type="entry name" value="Glyco_trans_1"/>
</dbReference>
<dbReference type="PANTHER" id="PTHR12526">
    <property type="entry name" value="GLYCOSYLTRANSFERASE"/>
    <property type="match status" value="1"/>
</dbReference>